<dbReference type="PANTHER" id="PTHR43682">
    <property type="entry name" value="LACTATE UTILIZATION PROTEIN C"/>
    <property type="match status" value="1"/>
</dbReference>
<dbReference type="Proteomes" id="UP000824248">
    <property type="component" value="Unassembled WGS sequence"/>
</dbReference>
<dbReference type="SUPFAM" id="SSF100950">
    <property type="entry name" value="NagB/RpiA/CoA transferase-like"/>
    <property type="match status" value="1"/>
</dbReference>
<evidence type="ECO:0000313" key="2">
    <source>
        <dbReference type="EMBL" id="HIX62697.1"/>
    </source>
</evidence>
<protein>
    <submittedName>
        <fullName evidence="2">Lactate utilization protein C</fullName>
    </submittedName>
</protein>
<dbReference type="EMBL" id="DXFC01000322">
    <property type="protein sequence ID" value="HIX62697.1"/>
    <property type="molecule type" value="Genomic_DNA"/>
</dbReference>
<accession>A0A9D1WPP9</accession>
<feature type="domain" description="LUD" evidence="1">
    <location>
        <begin position="40"/>
        <end position="216"/>
    </location>
</feature>
<dbReference type="Gene3D" id="3.40.50.10420">
    <property type="entry name" value="NagB/RpiA/CoA transferase-like"/>
    <property type="match status" value="1"/>
</dbReference>
<dbReference type="AlphaFoldDB" id="A0A9D1WPP9"/>
<dbReference type="InterPro" id="IPR003741">
    <property type="entry name" value="LUD_dom"/>
</dbReference>
<dbReference type="InterPro" id="IPR037171">
    <property type="entry name" value="NagB/RpiA_transferase-like"/>
</dbReference>
<sequence>MSARDNILQRLRKRADGPLTAPVSDFTVVTGRDWNLQERVERFERLISSVHGEVIHTPRATWTMVLAQVLEAKGIRRLALGREHPVAAEARAALGASEVMLIDADRDIETWRSEQFHSTDAGLTSTRGGIAETGSLWLWPTPDEPRLLSLVPPIHIAVLDADKIEDTFFDVIEAHRWAVEGMPTNALLISGPSKTADIEQTLAYGVHGPRELVVLVRHNGETA</sequence>
<dbReference type="Pfam" id="PF02589">
    <property type="entry name" value="LUD_dom"/>
    <property type="match status" value="1"/>
</dbReference>
<reference evidence="2" key="2">
    <citation type="submission" date="2021-04" db="EMBL/GenBank/DDBJ databases">
        <authorList>
            <person name="Gilroy R."/>
        </authorList>
    </citation>
    <scope>NUCLEOTIDE SEQUENCE</scope>
    <source>
        <strain evidence="2">1193</strain>
    </source>
</reference>
<dbReference type="InterPro" id="IPR024185">
    <property type="entry name" value="FTHF_cligase-like_sf"/>
</dbReference>
<gene>
    <name evidence="2" type="ORF">H9854_10745</name>
</gene>
<evidence type="ECO:0000313" key="3">
    <source>
        <dbReference type="Proteomes" id="UP000824248"/>
    </source>
</evidence>
<reference evidence="2" key="1">
    <citation type="journal article" date="2021" name="PeerJ">
        <title>Extensive microbial diversity within the chicken gut microbiome revealed by metagenomics and culture.</title>
        <authorList>
            <person name="Gilroy R."/>
            <person name="Ravi A."/>
            <person name="Getino M."/>
            <person name="Pursley I."/>
            <person name="Horton D.L."/>
            <person name="Alikhan N.F."/>
            <person name="Baker D."/>
            <person name="Gharbi K."/>
            <person name="Hall N."/>
            <person name="Watson M."/>
            <person name="Adriaenssens E.M."/>
            <person name="Foster-Nyarko E."/>
            <person name="Jarju S."/>
            <person name="Secka A."/>
            <person name="Antonio M."/>
            <person name="Oren A."/>
            <person name="Chaudhuri R.R."/>
            <person name="La Ragione R."/>
            <person name="Hildebrand F."/>
            <person name="Pallen M.J."/>
        </authorList>
    </citation>
    <scope>NUCLEOTIDE SEQUENCE</scope>
    <source>
        <strain evidence="2">1193</strain>
    </source>
</reference>
<organism evidence="2 3">
    <name type="scientific">Candidatus Halomonas stercoripullorum</name>
    <dbReference type="NCBI Taxonomy" id="2838617"/>
    <lineage>
        <taxon>Bacteria</taxon>
        <taxon>Pseudomonadati</taxon>
        <taxon>Pseudomonadota</taxon>
        <taxon>Gammaproteobacteria</taxon>
        <taxon>Oceanospirillales</taxon>
        <taxon>Halomonadaceae</taxon>
        <taxon>Halomonas</taxon>
    </lineage>
</organism>
<name>A0A9D1WPP9_9GAMM</name>
<evidence type="ECO:0000259" key="1">
    <source>
        <dbReference type="Pfam" id="PF02589"/>
    </source>
</evidence>
<dbReference type="PANTHER" id="PTHR43682:SF1">
    <property type="entry name" value="LACTATE UTILIZATION PROTEIN C"/>
    <property type="match status" value="1"/>
</dbReference>
<comment type="caution">
    <text evidence="2">The sequence shown here is derived from an EMBL/GenBank/DDBJ whole genome shotgun (WGS) entry which is preliminary data.</text>
</comment>
<proteinExistence type="predicted"/>